<evidence type="ECO:0000256" key="4">
    <source>
        <dbReference type="ARBA" id="ARBA00022801"/>
    </source>
</evidence>
<dbReference type="PANTHER" id="PTHR47360:SF1">
    <property type="entry name" value="ENDOPEPTIDASE NLPC-RELATED"/>
    <property type="match status" value="1"/>
</dbReference>
<evidence type="ECO:0000313" key="9">
    <source>
        <dbReference type="Proteomes" id="UP000239522"/>
    </source>
</evidence>
<evidence type="ECO:0000256" key="6">
    <source>
        <dbReference type="SAM" id="SignalP"/>
    </source>
</evidence>
<feature type="signal peptide" evidence="6">
    <location>
        <begin position="1"/>
        <end position="23"/>
    </location>
</feature>
<dbReference type="RefSeq" id="WP_104808221.1">
    <property type="nucleotide sequence ID" value="NZ_MQUA01000004.1"/>
</dbReference>
<dbReference type="PANTHER" id="PTHR47360">
    <property type="entry name" value="MUREIN DD-ENDOPEPTIDASE MEPS/MUREIN LD-CARBOXYPEPTIDASE"/>
    <property type="match status" value="1"/>
</dbReference>
<feature type="domain" description="NlpC/P60" evidence="7">
    <location>
        <begin position="32"/>
        <end position="159"/>
    </location>
</feature>
<evidence type="ECO:0000256" key="5">
    <source>
        <dbReference type="ARBA" id="ARBA00022807"/>
    </source>
</evidence>
<sequence>MKKISFTCWVFLLILSSCGTVSSLIIDPSKEISVKDKVVYNALQFEGVKYRRGGVTTDGFDCSGLVYRSFSIENVLLPRQSMYMANKGVAIALDQVKKGDLLFFITGRKSKNINHVGLIVSVEANEINFIHSTNGRGVVISSLSEKYWKNAFLKATKVL</sequence>
<organism evidence="8 9">
    <name type="scientific">Polaribacter filamentus</name>
    <dbReference type="NCBI Taxonomy" id="53483"/>
    <lineage>
        <taxon>Bacteria</taxon>
        <taxon>Pseudomonadati</taxon>
        <taxon>Bacteroidota</taxon>
        <taxon>Flavobacteriia</taxon>
        <taxon>Flavobacteriales</taxon>
        <taxon>Flavobacteriaceae</taxon>
    </lineage>
</organism>
<dbReference type="GO" id="GO:0008234">
    <property type="term" value="F:cysteine-type peptidase activity"/>
    <property type="evidence" value="ECO:0007669"/>
    <property type="project" value="UniProtKB-KW"/>
</dbReference>
<keyword evidence="4 8" id="KW-0378">Hydrolase</keyword>
<dbReference type="InterPro" id="IPR000064">
    <property type="entry name" value="NLP_P60_dom"/>
</dbReference>
<dbReference type="OrthoDB" id="9807055at2"/>
<dbReference type="InterPro" id="IPR038765">
    <property type="entry name" value="Papain-like_cys_pep_sf"/>
</dbReference>
<dbReference type="InterPro" id="IPR052062">
    <property type="entry name" value="Murein_DD/LD_carboxypeptidase"/>
</dbReference>
<evidence type="ECO:0000256" key="3">
    <source>
        <dbReference type="ARBA" id="ARBA00022729"/>
    </source>
</evidence>
<evidence type="ECO:0000259" key="7">
    <source>
        <dbReference type="PROSITE" id="PS51935"/>
    </source>
</evidence>
<dbReference type="AlphaFoldDB" id="A0A2S7L269"/>
<dbReference type="SUPFAM" id="SSF54001">
    <property type="entry name" value="Cysteine proteinases"/>
    <property type="match status" value="1"/>
</dbReference>
<keyword evidence="3 6" id="KW-0732">Signal</keyword>
<evidence type="ECO:0000256" key="2">
    <source>
        <dbReference type="ARBA" id="ARBA00022670"/>
    </source>
</evidence>
<dbReference type="GO" id="GO:0006508">
    <property type="term" value="P:proteolysis"/>
    <property type="evidence" value="ECO:0007669"/>
    <property type="project" value="UniProtKB-KW"/>
</dbReference>
<comment type="similarity">
    <text evidence="1">Belongs to the peptidase C40 family.</text>
</comment>
<dbReference type="Pfam" id="PF00877">
    <property type="entry name" value="NLPC_P60"/>
    <property type="match status" value="1"/>
</dbReference>
<dbReference type="Proteomes" id="UP000239522">
    <property type="component" value="Unassembled WGS sequence"/>
</dbReference>
<comment type="caution">
    <text evidence="8">The sequence shown here is derived from an EMBL/GenBank/DDBJ whole genome shotgun (WGS) entry which is preliminary data.</text>
</comment>
<keyword evidence="9" id="KW-1185">Reference proteome</keyword>
<dbReference type="PROSITE" id="PS51257">
    <property type="entry name" value="PROKAR_LIPOPROTEIN"/>
    <property type="match status" value="1"/>
</dbReference>
<gene>
    <name evidence="8" type="ORF">BST83_01250</name>
</gene>
<proteinExistence type="inferred from homology"/>
<dbReference type="Gene3D" id="3.90.1720.10">
    <property type="entry name" value="endopeptidase domain like (from Nostoc punctiforme)"/>
    <property type="match status" value="1"/>
</dbReference>
<dbReference type="PROSITE" id="PS51935">
    <property type="entry name" value="NLPC_P60"/>
    <property type="match status" value="1"/>
</dbReference>
<dbReference type="EMBL" id="MQUA01000004">
    <property type="protein sequence ID" value="PQB09005.1"/>
    <property type="molecule type" value="Genomic_DNA"/>
</dbReference>
<protein>
    <submittedName>
        <fullName evidence="8">Glycoside hydrolase</fullName>
    </submittedName>
</protein>
<evidence type="ECO:0000313" key="8">
    <source>
        <dbReference type="EMBL" id="PQB09005.1"/>
    </source>
</evidence>
<evidence type="ECO:0000256" key="1">
    <source>
        <dbReference type="ARBA" id="ARBA00007074"/>
    </source>
</evidence>
<reference evidence="8 9" key="1">
    <citation type="submission" date="2016-11" db="EMBL/GenBank/DDBJ databases">
        <title>Trade-off between light-utilization and light-protection in marine flavobacteria.</title>
        <authorList>
            <person name="Kumagai Y."/>
        </authorList>
    </citation>
    <scope>NUCLEOTIDE SEQUENCE [LARGE SCALE GENOMIC DNA]</scope>
    <source>
        <strain evidence="8 9">ATCC 700397</strain>
    </source>
</reference>
<name>A0A2S7L269_9FLAO</name>
<feature type="chain" id="PRO_5015554159" evidence="6">
    <location>
        <begin position="24"/>
        <end position="159"/>
    </location>
</feature>
<keyword evidence="5" id="KW-0788">Thiol protease</keyword>
<keyword evidence="2" id="KW-0645">Protease</keyword>
<accession>A0A2S7L269</accession>